<dbReference type="Pfam" id="PF12728">
    <property type="entry name" value="HTH_17"/>
    <property type="match status" value="1"/>
</dbReference>
<protein>
    <submittedName>
        <fullName evidence="2">Helix-turn-helix domain-containing protein</fullName>
    </submittedName>
</protein>
<dbReference type="SUPFAM" id="SSF46955">
    <property type="entry name" value="Putative DNA-binding domain"/>
    <property type="match status" value="1"/>
</dbReference>
<evidence type="ECO:0000313" key="2">
    <source>
        <dbReference type="EMBL" id="SEF75317.1"/>
    </source>
</evidence>
<dbReference type="Proteomes" id="UP000236735">
    <property type="component" value="Unassembled WGS sequence"/>
</dbReference>
<proteinExistence type="predicted"/>
<accession>A0A1H5UM54</accession>
<reference evidence="2 3" key="1">
    <citation type="submission" date="2016-10" db="EMBL/GenBank/DDBJ databases">
        <authorList>
            <person name="de Groot N.N."/>
        </authorList>
    </citation>
    <scope>NUCLEOTIDE SEQUENCE [LARGE SCALE GENOMIC DNA]</scope>
    <source>
        <strain evidence="2 3">AR32</strain>
    </source>
</reference>
<sequence length="109" mass="12945">MLDLVGIERETFYDMQADFEKFAAEMKRMLNRGADTDKRLGMWVDSKYICDTLQISPRTLQTFRDNGKLAYSKIDGKYFYKPEDVQAILTDVEDYKKDAIWRKRNKRGK</sequence>
<dbReference type="RefSeq" id="WP_103915567.1">
    <property type="nucleotide sequence ID" value="NZ_FNUV01000003.1"/>
</dbReference>
<gene>
    <name evidence="2" type="ORF">SAMN05216354_1518</name>
</gene>
<name>A0A1H5UM54_XYLRU</name>
<dbReference type="PANTHER" id="PTHR34585">
    <property type="match status" value="1"/>
</dbReference>
<dbReference type="InterPro" id="IPR009061">
    <property type="entry name" value="DNA-bd_dom_put_sf"/>
</dbReference>
<dbReference type="PANTHER" id="PTHR34585:SF22">
    <property type="entry name" value="HELIX-TURN-HELIX DOMAIN-CONTAINING PROTEIN"/>
    <property type="match status" value="1"/>
</dbReference>
<feature type="domain" description="Helix-turn-helix" evidence="1">
    <location>
        <begin position="43"/>
        <end position="89"/>
    </location>
</feature>
<organism evidence="2 3">
    <name type="scientific">Xylanibacter ruminicola</name>
    <name type="common">Prevotella ruminicola</name>
    <dbReference type="NCBI Taxonomy" id="839"/>
    <lineage>
        <taxon>Bacteria</taxon>
        <taxon>Pseudomonadati</taxon>
        <taxon>Bacteroidota</taxon>
        <taxon>Bacteroidia</taxon>
        <taxon>Bacteroidales</taxon>
        <taxon>Prevotellaceae</taxon>
        <taxon>Xylanibacter</taxon>
    </lineage>
</organism>
<dbReference type="InterPro" id="IPR041657">
    <property type="entry name" value="HTH_17"/>
</dbReference>
<evidence type="ECO:0000259" key="1">
    <source>
        <dbReference type="Pfam" id="PF12728"/>
    </source>
</evidence>
<dbReference type="AlphaFoldDB" id="A0A1H5UM54"/>
<dbReference type="EMBL" id="FNUV01000003">
    <property type="protein sequence ID" value="SEF75317.1"/>
    <property type="molecule type" value="Genomic_DNA"/>
</dbReference>
<evidence type="ECO:0000313" key="3">
    <source>
        <dbReference type="Proteomes" id="UP000236735"/>
    </source>
</evidence>